<accession>A0A1X0DEV8</accession>
<sequence length="202" mass="21204">MIDDLWLRWLVTALFLVSAAECGIALARGEHRRADLVDQGLHILMAVAMVAMAWPAGAALPTTAPMLIFLAAAVWFGLRTLSVRGGRTVNAYHCVMMLAMVWMYAVMGGGLTPVPADGGTSAVGHAAHHGHAGAAPGMHAHTPPLITGVNWIFTVLFAVAALWWLYRLIVCRRSGGSGWDGAGDAGQAMAAAGMAVMFGVML</sequence>
<dbReference type="InterPro" id="IPR033458">
    <property type="entry name" value="DUF5134"/>
</dbReference>
<proteinExistence type="predicted"/>
<gene>
    <name evidence="1" type="ORF">BST26_09645</name>
</gene>
<dbReference type="Proteomes" id="UP000192801">
    <property type="component" value="Unassembled WGS sequence"/>
</dbReference>
<name>A0A1X0DEV8_9MYCO</name>
<keyword evidence="2" id="KW-1185">Reference proteome</keyword>
<protein>
    <submittedName>
        <fullName evidence="1">Uncharacterized protein</fullName>
    </submittedName>
</protein>
<dbReference type="Pfam" id="PF17197">
    <property type="entry name" value="DUF5134"/>
    <property type="match status" value="1"/>
</dbReference>
<evidence type="ECO:0000313" key="2">
    <source>
        <dbReference type="Proteomes" id="UP000192801"/>
    </source>
</evidence>
<dbReference type="EMBL" id="MVHS01000017">
    <property type="protein sequence ID" value="ORA70936.1"/>
    <property type="molecule type" value="Genomic_DNA"/>
</dbReference>
<organism evidence="1 2">
    <name type="scientific">Mycolicibacterium insubricum</name>
    <dbReference type="NCBI Taxonomy" id="444597"/>
    <lineage>
        <taxon>Bacteria</taxon>
        <taxon>Bacillati</taxon>
        <taxon>Actinomycetota</taxon>
        <taxon>Actinomycetes</taxon>
        <taxon>Mycobacteriales</taxon>
        <taxon>Mycobacteriaceae</taxon>
        <taxon>Mycolicibacterium</taxon>
    </lineage>
</organism>
<dbReference type="RefSeq" id="WP_083030552.1">
    <property type="nucleotide sequence ID" value="NZ_AP022618.1"/>
</dbReference>
<dbReference type="OrthoDB" id="4734452at2"/>
<dbReference type="AlphaFoldDB" id="A0A1X0DEV8"/>
<evidence type="ECO:0000313" key="1">
    <source>
        <dbReference type="EMBL" id="ORA70936.1"/>
    </source>
</evidence>
<comment type="caution">
    <text evidence="1">The sequence shown here is derived from an EMBL/GenBank/DDBJ whole genome shotgun (WGS) entry which is preliminary data.</text>
</comment>
<reference evidence="1 2" key="1">
    <citation type="submission" date="2016-12" db="EMBL/GenBank/DDBJ databases">
        <title>The new phylogeny of genus Mycobacterium.</title>
        <authorList>
            <person name="Tortoli E."/>
            <person name="Trovato A."/>
            <person name="Cirillo D.M."/>
        </authorList>
    </citation>
    <scope>NUCLEOTIDE SEQUENCE [LARGE SCALE GENOMIC DNA]</scope>
    <source>
        <strain evidence="1 2">DSM 45130</strain>
    </source>
</reference>